<dbReference type="Pfam" id="PF00076">
    <property type="entry name" value="RRM_1"/>
    <property type="match status" value="3"/>
</dbReference>
<feature type="compositionally biased region" description="Basic and acidic residues" evidence="3">
    <location>
        <begin position="185"/>
        <end position="203"/>
    </location>
</feature>
<dbReference type="Proteomes" id="UP001172457">
    <property type="component" value="Chromosome 2"/>
</dbReference>
<evidence type="ECO:0000313" key="6">
    <source>
        <dbReference type="Proteomes" id="UP001172457"/>
    </source>
</evidence>
<dbReference type="InterPro" id="IPR012677">
    <property type="entry name" value="Nucleotide-bd_a/b_plait_sf"/>
</dbReference>
<dbReference type="EMBL" id="JARYMX010000002">
    <property type="protein sequence ID" value="KAJ9562864.1"/>
    <property type="molecule type" value="Genomic_DNA"/>
</dbReference>
<evidence type="ECO:0000256" key="2">
    <source>
        <dbReference type="PROSITE-ProRule" id="PRU00176"/>
    </source>
</evidence>
<feature type="compositionally biased region" description="Polar residues" evidence="3">
    <location>
        <begin position="213"/>
        <end position="229"/>
    </location>
</feature>
<feature type="region of interest" description="Disordered" evidence="3">
    <location>
        <begin position="39"/>
        <end position="91"/>
    </location>
</feature>
<evidence type="ECO:0000313" key="5">
    <source>
        <dbReference type="EMBL" id="KAJ9562864.1"/>
    </source>
</evidence>
<feature type="domain" description="RRM" evidence="4">
    <location>
        <begin position="230"/>
        <end position="305"/>
    </location>
</feature>
<feature type="region of interest" description="Disordered" evidence="3">
    <location>
        <begin position="111"/>
        <end position="229"/>
    </location>
</feature>
<feature type="compositionally biased region" description="Polar residues" evidence="3">
    <location>
        <begin position="159"/>
        <end position="177"/>
    </location>
</feature>
<proteinExistence type="predicted"/>
<dbReference type="PANTHER" id="PTHR23236:SF74">
    <property type="entry name" value="NUCLEOTIDE-BINDING ALPHA-BETA PLAIT DOMAIN-CONTAINING PROTEIN-RELATED"/>
    <property type="match status" value="1"/>
</dbReference>
<protein>
    <recommendedName>
        <fullName evidence="4">RRM domain-containing protein</fullName>
    </recommendedName>
</protein>
<name>A0AA38WSX1_9ASTR</name>
<accession>A0AA38WSX1</accession>
<keyword evidence="6" id="KW-1185">Reference proteome</keyword>
<organism evidence="5 6">
    <name type="scientific">Centaurea solstitialis</name>
    <name type="common">yellow star-thistle</name>
    <dbReference type="NCBI Taxonomy" id="347529"/>
    <lineage>
        <taxon>Eukaryota</taxon>
        <taxon>Viridiplantae</taxon>
        <taxon>Streptophyta</taxon>
        <taxon>Embryophyta</taxon>
        <taxon>Tracheophyta</taxon>
        <taxon>Spermatophyta</taxon>
        <taxon>Magnoliopsida</taxon>
        <taxon>eudicotyledons</taxon>
        <taxon>Gunneridae</taxon>
        <taxon>Pentapetalae</taxon>
        <taxon>asterids</taxon>
        <taxon>campanulids</taxon>
        <taxon>Asterales</taxon>
        <taxon>Asteraceae</taxon>
        <taxon>Carduoideae</taxon>
        <taxon>Cardueae</taxon>
        <taxon>Centaureinae</taxon>
        <taxon>Centaurea</taxon>
    </lineage>
</organism>
<feature type="domain" description="RRM" evidence="4">
    <location>
        <begin position="322"/>
        <end position="397"/>
    </location>
</feature>
<feature type="domain" description="RRM" evidence="4">
    <location>
        <begin position="422"/>
        <end position="504"/>
    </location>
</feature>
<keyword evidence="1 2" id="KW-0694">RNA-binding</keyword>
<dbReference type="PROSITE" id="PS50102">
    <property type="entry name" value="RRM"/>
    <property type="match status" value="3"/>
</dbReference>
<gene>
    <name evidence="5" type="ORF">OSB04_008024</name>
</gene>
<comment type="caution">
    <text evidence="5">The sequence shown here is derived from an EMBL/GenBank/DDBJ whole genome shotgun (WGS) entry which is preliminary data.</text>
</comment>
<reference evidence="5" key="1">
    <citation type="submission" date="2023-03" db="EMBL/GenBank/DDBJ databases">
        <title>Chromosome-scale reference genome and RAD-based genetic map of yellow starthistle (Centaurea solstitialis) reveal putative structural variation and QTLs associated with invader traits.</title>
        <authorList>
            <person name="Reatini B."/>
            <person name="Cang F.A."/>
            <person name="Jiang Q."/>
            <person name="Mckibben M.T.W."/>
            <person name="Barker M.S."/>
            <person name="Rieseberg L.H."/>
            <person name="Dlugosch K.M."/>
        </authorList>
    </citation>
    <scope>NUCLEOTIDE SEQUENCE</scope>
    <source>
        <strain evidence="5">CAN-66</strain>
        <tissue evidence="5">Leaf</tissue>
    </source>
</reference>
<evidence type="ECO:0000256" key="1">
    <source>
        <dbReference type="ARBA" id="ARBA00022884"/>
    </source>
</evidence>
<dbReference type="GO" id="GO:0005730">
    <property type="term" value="C:nucleolus"/>
    <property type="evidence" value="ECO:0007669"/>
    <property type="project" value="TreeGrafter"/>
</dbReference>
<dbReference type="InterPro" id="IPR035979">
    <property type="entry name" value="RBD_domain_sf"/>
</dbReference>
<feature type="compositionally biased region" description="Basic residues" evidence="3">
    <location>
        <begin position="47"/>
        <end position="59"/>
    </location>
</feature>
<dbReference type="AlphaFoldDB" id="A0AA38WSX1"/>
<dbReference type="SMART" id="SM00360">
    <property type="entry name" value="RRM"/>
    <property type="match status" value="3"/>
</dbReference>
<evidence type="ECO:0000259" key="4">
    <source>
        <dbReference type="PROSITE" id="PS50102"/>
    </source>
</evidence>
<dbReference type="SUPFAM" id="SSF54928">
    <property type="entry name" value="RNA-binding domain, RBD"/>
    <property type="match status" value="2"/>
</dbReference>
<dbReference type="Gene3D" id="3.30.70.330">
    <property type="match status" value="3"/>
</dbReference>
<dbReference type="InterPro" id="IPR000504">
    <property type="entry name" value="RRM_dom"/>
</dbReference>
<dbReference type="PANTHER" id="PTHR23236">
    <property type="entry name" value="EUKARYOTIC TRANSLATION INITIATION FACTOR 4B/4H"/>
    <property type="match status" value="1"/>
</dbReference>
<evidence type="ECO:0000256" key="3">
    <source>
        <dbReference type="SAM" id="MobiDB-lite"/>
    </source>
</evidence>
<sequence>MADSEMEYLIDVGKRGPKEVVETEVLGSKKQKIVNGDNEQAIEGKNSKQRLKKRLRKSKPIPQKNIENDKMVSQPNKVPSGAVESGSVDKEETHLGIETCHNPITELVEVRPAIKSATTSQDGNKACGFNESKEDGDDNSKKEANQHLETPNKCVEVPPTNNSAETTQDAKRASSSNEYEEKDGDDNPKVDDQHLETPMKSDTDVEMVDASSEKQTQPQSPRTSHATGSKTLLMSNLSFMIKEEDVRNFFKNVGEIAEVHFHMREDYFTGQGHVEFANAVAAQEALRLNNELLLDKPVRLDLESKRGGHPHSATTPSSTGSKTLYLGNLSFSIEEDDVRDFFKDVGEIAEIRFAIKDDRFLGYGHVDFTTAEAAQEALKLNSKVILDRRVKLDLARERGAYTSGSSMEKSNQKGGQGQAHGKTIFVRGFDSSDGFENIRCALEKHFGKCGEISRMSIPKDYESGTPKGVAFIDFVESNGFSQALELDGSSVGGSMIITIREVKIVKSWRDEELAGNSSGVAGVEETAPVVAGVVEAAPVVAGVEETAPVVAGVVEAAPVVAGVEETAPVVAGVEQAVLGVAMVEGAALAVAMVEGAALAVAGVEEAALVVDKVALVVPMVEEAAGVEKMALVVAMVEGAALAVGGVEKMAQVVPCYRNWHWWSLG</sequence>
<dbReference type="GO" id="GO:0003723">
    <property type="term" value="F:RNA binding"/>
    <property type="evidence" value="ECO:0007669"/>
    <property type="project" value="UniProtKB-UniRule"/>
</dbReference>